<feature type="transmembrane region" description="Helical" evidence="1">
    <location>
        <begin position="186"/>
        <end position="207"/>
    </location>
</feature>
<feature type="transmembrane region" description="Helical" evidence="1">
    <location>
        <begin position="351"/>
        <end position="369"/>
    </location>
</feature>
<proteinExistence type="predicted"/>
<feature type="transmembrane region" description="Helical" evidence="1">
    <location>
        <begin position="158"/>
        <end position="179"/>
    </location>
</feature>
<evidence type="ECO:0000313" key="3">
    <source>
        <dbReference type="Proteomes" id="UP000008311"/>
    </source>
</evidence>
<feature type="transmembrane region" description="Helical" evidence="1">
    <location>
        <begin position="87"/>
        <end position="105"/>
    </location>
</feature>
<keyword evidence="1" id="KW-0812">Transmembrane</keyword>
<dbReference type="EMBL" id="EQ978517">
    <property type="protein sequence ID" value="EEF25956.1"/>
    <property type="molecule type" value="Genomic_DNA"/>
</dbReference>
<organism evidence="2 3">
    <name type="scientific">Ricinus communis</name>
    <name type="common">Castor bean</name>
    <dbReference type="NCBI Taxonomy" id="3988"/>
    <lineage>
        <taxon>Eukaryota</taxon>
        <taxon>Viridiplantae</taxon>
        <taxon>Streptophyta</taxon>
        <taxon>Embryophyta</taxon>
        <taxon>Tracheophyta</taxon>
        <taxon>Spermatophyta</taxon>
        <taxon>Magnoliopsida</taxon>
        <taxon>eudicotyledons</taxon>
        <taxon>Gunneridae</taxon>
        <taxon>Pentapetalae</taxon>
        <taxon>rosids</taxon>
        <taxon>fabids</taxon>
        <taxon>Malpighiales</taxon>
        <taxon>Euphorbiaceae</taxon>
        <taxon>Acalyphoideae</taxon>
        <taxon>Acalypheae</taxon>
        <taxon>Ricinus</taxon>
    </lineage>
</organism>
<feature type="transmembrane region" description="Helical" evidence="1">
    <location>
        <begin position="322"/>
        <end position="339"/>
    </location>
</feature>
<gene>
    <name evidence="2" type="ORF">RCOM_1854140</name>
</gene>
<reference evidence="3" key="1">
    <citation type="journal article" date="2010" name="Nat. Biotechnol.">
        <title>Draft genome sequence of the oilseed species Ricinus communis.</title>
        <authorList>
            <person name="Chan A.P."/>
            <person name="Crabtree J."/>
            <person name="Zhao Q."/>
            <person name="Lorenzi H."/>
            <person name="Orvis J."/>
            <person name="Puiu D."/>
            <person name="Melake-Berhan A."/>
            <person name="Jones K.M."/>
            <person name="Redman J."/>
            <person name="Chen G."/>
            <person name="Cahoon E.B."/>
            <person name="Gedil M."/>
            <person name="Stanke M."/>
            <person name="Haas B.J."/>
            <person name="Wortman J.R."/>
            <person name="Fraser-Liggett C.M."/>
            <person name="Ravel J."/>
            <person name="Rabinowicz P.D."/>
        </authorList>
    </citation>
    <scope>NUCLEOTIDE SEQUENCE [LARGE SCALE GENOMIC DNA]</scope>
    <source>
        <strain evidence="3">cv. Hale</strain>
    </source>
</reference>
<keyword evidence="3" id="KW-1185">Reference proteome</keyword>
<dbReference type="InParanoid" id="B9TDV7"/>
<feature type="transmembrane region" description="Helical" evidence="1">
    <location>
        <begin position="219"/>
        <end position="243"/>
    </location>
</feature>
<evidence type="ECO:0000313" key="2">
    <source>
        <dbReference type="EMBL" id="EEF25956.1"/>
    </source>
</evidence>
<feature type="transmembrane region" description="Helical" evidence="1">
    <location>
        <begin position="255"/>
        <end position="278"/>
    </location>
</feature>
<feature type="transmembrane region" description="Helical" evidence="1">
    <location>
        <begin position="298"/>
        <end position="317"/>
    </location>
</feature>
<name>B9TDV7_RICCO</name>
<keyword evidence="1" id="KW-1133">Transmembrane helix</keyword>
<accession>B9TDV7</accession>
<dbReference type="AlphaFoldDB" id="B9TDV7"/>
<sequence length="391" mass="42342">MPAICEAWSWQDDVRAGMSELKVALEEAAGAGIISSSQAERLLPYLADKNIGALPTGQGLSAPRFPDDPNPLEDTEAPRFVRGFHDVLITIGLVVLLIGLWGLANRYAPLLAIVVLAEILVRRQRLALPAVVLTVALVVWIFYMVVSYVSSTPTLSDNFTVGAIVLVAPFPLSLALFYWRYRVPLSLALFLFSLFGLFLAAVFYVAGTVTGSSNVPADYPIQTMMILLVTALGSFALAMRYDLSDPQRVTRRSDVAFWLHLATAPALLYSTILLALRLELASSGMVFTNLTDALFGGYLQAVTVLVAVLVMMLIGLVIDRRAFVTAGLVSLGLATAAILRHNNAELDKVGFLVLMIVGLVVLVIGIGWADLRRIVVRRLPAGIQARLPALR</sequence>
<evidence type="ECO:0000256" key="1">
    <source>
        <dbReference type="SAM" id="Phobius"/>
    </source>
</evidence>
<dbReference type="Proteomes" id="UP000008311">
    <property type="component" value="Unassembled WGS sequence"/>
</dbReference>
<feature type="transmembrane region" description="Helical" evidence="1">
    <location>
        <begin position="126"/>
        <end position="146"/>
    </location>
</feature>
<protein>
    <recommendedName>
        <fullName evidence="4">DUF2157 domain-containing protein</fullName>
    </recommendedName>
</protein>
<keyword evidence="1" id="KW-0472">Membrane</keyword>
<evidence type="ECO:0008006" key="4">
    <source>
        <dbReference type="Google" id="ProtNLM"/>
    </source>
</evidence>